<dbReference type="EMBL" id="JAURVH010001523">
    <property type="protein sequence ID" value="KAK5920485.1"/>
    <property type="molecule type" value="Genomic_DNA"/>
</dbReference>
<reference evidence="2 3" key="1">
    <citation type="journal article" date="2023" name="Mol. Biol. Evol.">
        <title>Genomics of Secondarily Temperate Adaptation in the Only Non-Antarctic Icefish.</title>
        <authorList>
            <person name="Rivera-Colon A.G."/>
            <person name="Rayamajhi N."/>
            <person name="Minhas B.F."/>
            <person name="Madrigal G."/>
            <person name="Bilyk K.T."/>
            <person name="Yoon V."/>
            <person name="Hune M."/>
            <person name="Gregory S."/>
            <person name="Cheng C.H.C."/>
            <person name="Catchen J.M."/>
        </authorList>
    </citation>
    <scope>NUCLEOTIDE SEQUENCE [LARGE SCALE GENOMIC DNA]</scope>
    <source>
        <tissue evidence="2">White muscle</tissue>
    </source>
</reference>
<feature type="compositionally biased region" description="Basic and acidic residues" evidence="1">
    <location>
        <begin position="15"/>
        <end position="49"/>
    </location>
</feature>
<feature type="compositionally biased region" description="Basic and acidic residues" evidence="1">
    <location>
        <begin position="137"/>
        <end position="163"/>
    </location>
</feature>
<evidence type="ECO:0000313" key="2">
    <source>
        <dbReference type="EMBL" id="KAK5920485.1"/>
    </source>
</evidence>
<accession>A0AAN8DEZ4</accession>
<evidence type="ECO:0000256" key="1">
    <source>
        <dbReference type="SAM" id="MobiDB-lite"/>
    </source>
</evidence>
<organism evidence="2 3">
    <name type="scientific">Champsocephalus gunnari</name>
    <name type="common">Mackerel icefish</name>
    <dbReference type="NCBI Taxonomy" id="52237"/>
    <lineage>
        <taxon>Eukaryota</taxon>
        <taxon>Metazoa</taxon>
        <taxon>Chordata</taxon>
        <taxon>Craniata</taxon>
        <taxon>Vertebrata</taxon>
        <taxon>Euteleostomi</taxon>
        <taxon>Actinopterygii</taxon>
        <taxon>Neopterygii</taxon>
        <taxon>Teleostei</taxon>
        <taxon>Neoteleostei</taxon>
        <taxon>Acanthomorphata</taxon>
        <taxon>Eupercaria</taxon>
        <taxon>Perciformes</taxon>
        <taxon>Notothenioidei</taxon>
        <taxon>Channichthyidae</taxon>
        <taxon>Champsocephalus</taxon>
    </lineage>
</organism>
<feature type="region of interest" description="Disordered" evidence="1">
    <location>
        <begin position="1"/>
        <end position="174"/>
    </location>
</feature>
<comment type="caution">
    <text evidence="2">The sequence shown here is derived from an EMBL/GenBank/DDBJ whole genome shotgun (WGS) entry which is preliminary data.</text>
</comment>
<protein>
    <submittedName>
        <fullName evidence="2">Uncharacterized protein</fullName>
    </submittedName>
</protein>
<proteinExistence type="predicted"/>
<evidence type="ECO:0000313" key="3">
    <source>
        <dbReference type="Proteomes" id="UP001331515"/>
    </source>
</evidence>
<gene>
    <name evidence="2" type="ORF">CgunFtcFv8_024291</name>
</gene>
<sequence length="174" mass="18791">MAGIETMQTEEIEEDMLRDANRKQETEVNKEGNEKKFAKMGESGERVEVNTKTTVLDGKEFDGKGSTGETESEGRAHPPPATSAAGFSKMGKGRNAGGGKTAFVMKGHCESTTEEGREEDEQSAGEGPSGKGQNKGGENHGKGSGDGKDEGKKRWQIGKERGERKRRTWKGKRG</sequence>
<keyword evidence="3" id="KW-1185">Reference proteome</keyword>
<dbReference type="AlphaFoldDB" id="A0AAN8DEZ4"/>
<name>A0AAN8DEZ4_CHAGU</name>
<feature type="compositionally biased region" description="Basic residues" evidence="1">
    <location>
        <begin position="164"/>
        <end position="174"/>
    </location>
</feature>
<dbReference type="Proteomes" id="UP001331515">
    <property type="component" value="Unassembled WGS sequence"/>
</dbReference>